<reference evidence="1" key="1">
    <citation type="journal article" date="2021" name="New Phytol.">
        <title>Evolutionary innovations through gain and loss of genes in the ectomycorrhizal Boletales.</title>
        <authorList>
            <person name="Wu G."/>
            <person name="Miyauchi S."/>
            <person name="Morin E."/>
            <person name="Kuo A."/>
            <person name="Drula E."/>
            <person name="Varga T."/>
            <person name="Kohler A."/>
            <person name="Feng B."/>
            <person name="Cao Y."/>
            <person name="Lipzen A."/>
            <person name="Daum C."/>
            <person name="Hundley H."/>
            <person name="Pangilinan J."/>
            <person name="Johnson J."/>
            <person name="Barry K."/>
            <person name="LaButti K."/>
            <person name="Ng V."/>
            <person name="Ahrendt S."/>
            <person name="Min B."/>
            <person name="Choi I.G."/>
            <person name="Park H."/>
            <person name="Plett J.M."/>
            <person name="Magnuson J."/>
            <person name="Spatafora J.W."/>
            <person name="Nagy L.G."/>
            <person name="Henrissat B."/>
            <person name="Grigoriev I.V."/>
            <person name="Yang Z.L."/>
            <person name="Xu J."/>
            <person name="Martin F.M."/>
        </authorList>
    </citation>
    <scope>NUCLEOTIDE SEQUENCE</scope>
    <source>
        <strain evidence="1">ATCC 28755</strain>
    </source>
</reference>
<dbReference type="Proteomes" id="UP000790377">
    <property type="component" value="Unassembled WGS sequence"/>
</dbReference>
<dbReference type="EMBL" id="MU267876">
    <property type="protein sequence ID" value="KAH7907732.1"/>
    <property type="molecule type" value="Genomic_DNA"/>
</dbReference>
<proteinExistence type="predicted"/>
<keyword evidence="2" id="KW-1185">Reference proteome</keyword>
<sequence>MRPFSISLVSLVFILVTDASLSPFVLHEKRDAIPSDWARKRKHDSSVVLPLKFALAQSNIDQIEQFLYDVSHPQSPNYGKHWTPGQVATSFAPSNETITTVRNWLLTSGVDAARIKSSPSRGWLEVSSTVGEAEELLHAEYYVYAHNTGVEHTACESYHLPAHVAAHVDFVTPTLNFDARLDKRSEQVSTSEAVRLVNAPNIAAVSDASPNLIDICNQSITPICLQTLYSVNNYTPRATSQNSFGIVAFTPQAYLQSDLNIFAKALSPGLYNVTPKMVSIDGGVLQTAVQDSAHNLESDLDVQYSMALVGPNQTVTLYQVGDINGGANMDNFLDALDSSYCSYLGGDDPTYDHVYPDNNPGGYQAGKDCGTVKPTNVISVSYGYNEAWYSSFYAGRQCSEYAKLGLMGVTVLFGSGDSGVAGVDGTCLSGDGRFAGSVVFNPTFPSTCGYVTSVGGTQVVAGKTVYDPESALDVVNNNGAAVYSGGGFSNYFALPTYQQDAVSSYLKTNAPMYPNGTWHSAGDSRAYPDLSANGANFVVVIDGNGFNVAGTSASTPVIGAILTLVNDARISAGKSPIGFINPAIYSANFANAFHDITNGSNPGCGTAGFSAAKGWDPVTGLGTPNFTTLVQNWLAMP</sequence>
<name>A0ACB8A406_9AGAM</name>
<evidence type="ECO:0000313" key="1">
    <source>
        <dbReference type="EMBL" id="KAH7907732.1"/>
    </source>
</evidence>
<gene>
    <name evidence="1" type="ORF">BJ138DRAFT_1014039</name>
</gene>
<comment type="caution">
    <text evidence="1">The sequence shown here is derived from an EMBL/GenBank/DDBJ whole genome shotgun (WGS) entry which is preliminary data.</text>
</comment>
<protein>
    <submittedName>
        <fullName evidence="1">Peptidase S8/S53 domain-containing protein</fullName>
    </submittedName>
</protein>
<organism evidence="1 2">
    <name type="scientific">Hygrophoropsis aurantiaca</name>
    <dbReference type="NCBI Taxonomy" id="72124"/>
    <lineage>
        <taxon>Eukaryota</taxon>
        <taxon>Fungi</taxon>
        <taxon>Dikarya</taxon>
        <taxon>Basidiomycota</taxon>
        <taxon>Agaricomycotina</taxon>
        <taxon>Agaricomycetes</taxon>
        <taxon>Agaricomycetidae</taxon>
        <taxon>Boletales</taxon>
        <taxon>Coniophorineae</taxon>
        <taxon>Hygrophoropsidaceae</taxon>
        <taxon>Hygrophoropsis</taxon>
    </lineage>
</organism>
<evidence type="ECO:0000313" key="2">
    <source>
        <dbReference type="Proteomes" id="UP000790377"/>
    </source>
</evidence>
<accession>A0ACB8A406</accession>